<keyword evidence="1" id="KW-0812">Transmembrane</keyword>
<protein>
    <submittedName>
        <fullName evidence="2">Uncharacterized protein</fullName>
    </submittedName>
</protein>
<keyword evidence="1" id="KW-0472">Membrane</keyword>
<dbReference type="AlphaFoldDB" id="A0A6N9H5I3"/>
<organism evidence="2 3">
    <name type="scientific">Brevibacterium rongguiense</name>
    <dbReference type="NCBI Taxonomy" id="2695267"/>
    <lineage>
        <taxon>Bacteria</taxon>
        <taxon>Bacillati</taxon>
        <taxon>Actinomycetota</taxon>
        <taxon>Actinomycetes</taxon>
        <taxon>Micrococcales</taxon>
        <taxon>Brevibacteriaceae</taxon>
        <taxon>Brevibacterium</taxon>
    </lineage>
</organism>
<keyword evidence="3" id="KW-1185">Reference proteome</keyword>
<name>A0A6N9H5I3_9MICO</name>
<reference evidence="2 3" key="1">
    <citation type="submission" date="2020-01" db="EMBL/GenBank/DDBJ databases">
        <authorList>
            <person name="Deng T."/>
        </authorList>
    </citation>
    <scope>NUCLEOTIDE SEQUENCE [LARGE SCALE GENOMIC DNA]</scope>
    <source>
        <strain evidence="2 3">5221</strain>
    </source>
</reference>
<feature type="transmembrane region" description="Helical" evidence="1">
    <location>
        <begin position="82"/>
        <end position="101"/>
    </location>
</feature>
<feature type="transmembrane region" description="Helical" evidence="1">
    <location>
        <begin position="107"/>
        <end position="126"/>
    </location>
</feature>
<gene>
    <name evidence="2" type="ORF">GSY69_03710</name>
</gene>
<dbReference type="Proteomes" id="UP000469215">
    <property type="component" value="Unassembled WGS sequence"/>
</dbReference>
<evidence type="ECO:0000313" key="3">
    <source>
        <dbReference type="Proteomes" id="UP000469215"/>
    </source>
</evidence>
<evidence type="ECO:0000313" key="2">
    <source>
        <dbReference type="EMBL" id="MYM19101.1"/>
    </source>
</evidence>
<keyword evidence="1" id="KW-1133">Transmembrane helix</keyword>
<proteinExistence type="predicted"/>
<feature type="transmembrane region" description="Helical" evidence="1">
    <location>
        <begin position="29"/>
        <end position="49"/>
    </location>
</feature>
<comment type="caution">
    <text evidence="2">The sequence shown here is derived from an EMBL/GenBank/DDBJ whole genome shotgun (WGS) entry which is preliminary data.</text>
</comment>
<dbReference type="RefSeq" id="WP_160952539.1">
    <property type="nucleotide sequence ID" value="NZ_WWEQ01000010.1"/>
</dbReference>
<feature type="transmembrane region" description="Helical" evidence="1">
    <location>
        <begin position="198"/>
        <end position="220"/>
    </location>
</feature>
<feature type="transmembrane region" description="Helical" evidence="1">
    <location>
        <begin position="240"/>
        <end position="259"/>
    </location>
</feature>
<accession>A0A6N9H5I3</accession>
<sequence length="260" mass="26320">MGAAILLAATLSDLGARLVCRGTDRAPRWVLLLACAVALCSGAAVALSVWGWPGLVAFVVTAIAWGAVAAASDAGARPRLHIGALCLLGAALAVAAAMAPWHQGATAPGGVAWDALIAWAAAAGFLTRPANEACRSVFALLHLRQPSGSQAIGPVRPPRRWTIRGFAERTVEVEEPAPAPGAPLLGGGRLIGTLERGLIVALVIAGMPPALAALAAAKGIVRFPEIAADRETGAKAEEFLVGSLMSWSIAGAVTAFLLLG</sequence>
<feature type="transmembrane region" description="Helical" evidence="1">
    <location>
        <begin position="55"/>
        <end position="75"/>
    </location>
</feature>
<dbReference type="EMBL" id="WWEQ01000010">
    <property type="protein sequence ID" value="MYM19101.1"/>
    <property type="molecule type" value="Genomic_DNA"/>
</dbReference>
<evidence type="ECO:0000256" key="1">
    <source>
        <dbReference type="SAM" id="Phobius"/>
    </source>
</evidence>